<dbReference type="InterPro" id="IPR027417">
    <property type="entry name" value="P-loop_NTPase"/>
</dbReference>
<name>A0A143HBX8_9BACL</name>
<dbReference type="EMBL" id="CP014806">
    <property type="protein sequence ID" value="AMW99263.1"/>
    <property type="molecule type" value="Genomic_DNA"/>
</dbReference>
<dbReference type="RefSeq" id="WP_066787843.1">
    <property type="nucleotide sequence ID" value="NZ_CP014806.1"/>
</dbReference>
<protein>
    <submittedName>
        <fullName evidence="2">Uridine kinase</fullName>
    </submittedName>
</protein>
<keyword evidence="3" id="KW-1185">Reference proteome</keyword>
<dbReference type="OrthoDB" id="1420794at2"/>
<dbReference type="NCBIfam" id="NF005807">
    <property type="entry name" value="PRK07667.1"/>
    <property type="match status" value="1"/>
</dbReference>
<reference evidence="2 3" key="1">
    <citation type="journal article" date="2016" name="Genome Announc.">
        <title>Whole-Genome Sequence of Rummeliibacillus stabekisii Strain PP9 Isolated from Antarctic Soil.</title>
        <authorList>
            <person name="da Mota F.F."/>
            <person name="Vollu R.E."/>
            <person name="Jurelevicius D."/>
            <person name="Seldin L."/>
        </authorList>
    </citation>
    <scope>NUCLEOTIDE SEQUENCE [LARGE SCALE GENOMIC DNA]</scope>
    <source>
        <strain evidence="2 3">PP9</strain>
    </source>
</reference>
<sequence>MSIKELAEKVSSQFLTRLNKDRPFIIGIDGLSGAGKTTLVKELAQELDNQKYNHTTFHLDDHIVEKNKRYLTGQEEWYEYYYLQWDIECLRINLFEQLHEDSEILSLSFYDKYTDHSSIKQIRLLTNSIVLIEGIFLQRAEWRSYFDFILYLDCPRELRYKRVLNRDSYIGDYQARLNKYKKRYWLGENHYLDKIDPIIKADIVIKG</sequence>
<dbReference type="SUPFAM" id="SSF52540">
    <property type="entry name" value="P-loop containing nucleoside triphosphate hydrolases"/>
    <property type="match status" value="1"/>
</dbReference>
<gene>
    <name evidence="2" type="ORF">ATY39_07165</name>
</gene>
<keyword evidence="2" id="KW-0418">Kinase</keyword>
<dbReference type="Proteomes" id="UP000076021">
    <property type="component" value="Chromosome"/>
</dbReference>
<organism evidence="2 3">
    <name type="scientific">Rummeliibacillus stabekisii</name>
    <dbReference type="NCBI Taxonomy" id="241244"/>
    <lineage>
        <taxon>Bacteria</taxon>
        <taxon>Bacillati</taxon>
        <taxon>Bacillota</taxon>
        <taxon>Bacilli</taxon>
        <taxon>Bacillales</taxon>
        <taxon>Caryophanaceae</taxon>
        <taxon>Rummeliibacillus</taxon>
    </lineage>
</organism>
<dbReference type="InterPro" id="IPR006083">
    <property type="entry name" value="PRK/URK"/>
</dbReference>
<dbReference type="Pfam" id="PF00485">
    <property type="entry name" value="PRK"/>
    <property type="match status" value="1"/>
</dbReference>
<dbReference type="STRING" id="241244.ATY39_07165"/>
<evidence type="ECO:0000259" key="1">
    <source>
        <dbReference type="Pfam" id="PF00485"/>
    </source>
</evidence>
<dbReference type="Gene3D" id="3.40.50.300">
    <property type="entry name" value="P-loop containing nucleotide triphosphate hydrolases"/>
    <property type="match status" value="1"/>
</dbReference>
<dbReference type="PANTHER" id="PTHR10285">
    <property type="entry name" value="URIDINE KINASE"/>
    <property type="match status" value="1"/>
</dbReference>
<keyword evidence="2" id="KW-0808">Transferase</keyword>
<accession>A0A143HBX8</accession>
<feature type="domain" description="Phosphoribulokinase/uridine kinase" evidence="1">
    <location>
        <begin position="25"/>
        <end position="168"/>
    </location>
</feature>
<dbReference type="KEGG" id="rst:ATY39_07165"/>
<evidence type="ECO:0000313" key="2">
    <source>
        <dbReference type="EMBL" id="AMW99263.1"/>
    </source>
</evidence>
<reference evidence="3" key="2">
    <citation type="submission" date="2016-03" db="EMBL/GenBank/DDBJ databases">
        <authorList>
            <person name="Ploux O."/>
        </authorList>
    </citation>
    <scope>NUCLEOTIDE SEQUENCE [LARGE SCALE GENOMIC DNA]</scope>
    <source>
        <strain evidence="3">PP9</strain>
    </source>
</reference>
<dbReference type="GO" id="GO:0005524">
    <property type="term" value="F:ATP binding"/>
    <property type="evidence" value="ECO:0007669"/>
    <property type="project" value="InterPro"/>
</dbReference>
<dbReference type="GO" id="GO:0016301">
    <property type="term" value="F:kinase activity"/>
    <property type="evidence" value="ECO:0007669"/>
    <property type="project" value="UniProtKB-KW"/>
</dbReference>
<proteinExistence type="predicted"/>
<evidence type="ECO:0000313" key="3">
    <source>
        <dbReference type="Proteomes" id="UP000076021"/>
    </source>
</evidence>
<dbReference type="AlphaFoldDB" id="A0A143HBX8"/>